<feature type="region of interest" description="Disordered" evidence="1">
    <location>
        <begin position="204"/>
        <end position="232"/>
    </location>
</feature>
<dbReference type="GeneID" id="94843903"/>
<comment type="caution">
    <text evidence="2">The sequence shown here is derived from an EMBL/GenBank/DDBJ whole genome shotgun (WGS) entry which is preliminary data.</text>
</comment>
<proteinExistence type="predicted"/>
<organism evidence="2 3">
    <name type="scientific">Tritrichomonas foetus</name>
    <dbReference type="NCBI Taxonomy" id="1144522"/>
    <lineage>
        <taxon>Eukaryota</taxon>
        <taxon>Metamonada</taxon>
        <taxon>Parabasalia</taxon>
        <taxon>Tritrichomonadida</taxon>
        <taxon>Tritrichomonadidae</taxon>
        <taxon>Tritrichomonas</taxon>
    </lineage>
</organism>
<dbReference type="VEuPathDB" id="TrichDB:TRFO_33649"/>
<gene>
    <name evidence="2" type="ORF">TRFO_33649</name>
</gene>
<dbReference type="OrthoDB" id="429991at2759"/>
<dbReference type="EMBL" id="MLAK01000985">
    <property type="protein sequence ID" value="OHS99821.1"/>
    <property type="molecule type" value="Genomic_DNA"/>
</dbReference>
<sequence>MNMAIYVHKNILHLYVISMVFSTFSRGKRKDESPGPANYNIPAPFGSGPHYTLKGRPKEKPPDPEPAIIKMPSTLVYRTTTFGYRPREKEIEVTPGPENAVAIKFGTEGKKYSFRIKHFEPPNENPSPADYTISREFPGPKQTISSGKRTDFVDPNIIAPPGVYDLPVLFQKHKDLTIGNFIPLPEPERNGPGPAKYIAKTTIGQDTPHYSVPKGPRDAKPNDNPGPADYQRIRPLTSESKIATMMKHRTKLPQPDLCDYPYHKYPGCISPRKFTHGVRPKTSYETMSPGPIYDKKPAIEYRPISIGNRIKYKNPLDDNPSPADYYSTEITPKEMPFCGFYGPTDRAPVDLEKEKKKPGPGYYEEKGQFEVFRKGYYFTSRDMDDFIPDTDGNFIGQISSLGGPKYTIGSKDAY</sequence>
<accession>A0A1J4JQM6</accession>
<dbReference type="AlphaFoldDB" id="A0A1J4JQM6"/>
<name>A0A1J4JQM6_9EUKA</name>
<keyword evidence="3" id="KW-1185">Reference proteome</keyword>
<dbReference type="RefSeq" id="XP_068352958.1">
    <property type="nucleotide sequence ID" value="XM_068509199.1"/>
</dbReference>
<dbReference type="PANTHER" id="PTHR21580">
    <property type="entry name" value="SHIPPO-1-RELATED"/>
    <property type="match status" value="1"/>
</dbReference>
<evidence type="ECO:0000313" key="2">
    <source>
        <dbReference type="EMBL" id="OHS99821.1"/>
    </source>
</evidence>
<reference evidence="2" key="1">
    <citation type="submission" date="2016-10" db="EMBL/GenBank/DDBJ databases">
        <authorList>
            <person name="Benchimol M."/>
            <person name="Almeida L.G."/>
            <person name="Vasconcelos A.T."/>
            <person name="Perreira-Neves A."/>
            <person name="Rosa I.A."/>
            <person name="Tasca T."/>
            <person name="Bogo M.R."/>
            <person name="de Souza W."/>
        </authorList>
    </citation>
    <scope>NUCLEOTIDE SEQUENCE [LARGE SCALE GENOMIC DNA]</scope>
    <source>
        <strain evidence="2">K</strain>
    </source>
</reference>
<dbReference type="Proteomes" id="UP000179807">
    <property type="component" value="Unassembled WGS sequence"/>
</dbReference>
<evidence type="ECO:0000313" key="3">
    <source>
        <dbReference type="Proteomes" id="UP000179807"/>
    </source>
</evidence>
<evidence type="ECO:0000256" key="1">
    <source>
        <dbReference type="SAM" id="MobiDB-lite"/>
    </source>
</evidence>
<dbReference type="InterPro" id="IPR051291">
    <property type="entry name" value="CIMAP"/>
</dbReference>
<protein>
    <submittedName>
        <fullName evidence="2">Uncharacterized protein</fullName>
    </submittedName>
</protein>
<feature type="region of interest" description="Disordered" evidence="1">
    <location>
        <begin position="27"/>
        <end position="49"/>
    </location>
</feature>